<protein>
    <submittedName>
        <fullName evidence="1">Uncharacterized protein</fullName>
    </submittedName>
</protein>
<dbReference type="AlphaFoldDB" id="A0A3B0VNP9"/>
<accession>A0A3B0VNP9</accession>
<gene>
    <name evidence="1" type="ORF">MNBD_DELTA04-1567</name>
</gene>
<evidence type="ECO:0000313" key="1">
    <source>
        <dbReference type="EMBL" id="VAW41913.1"/>
    </source>
</evidence>
<sequence length="174" mass="19448">MLNLSHGICCIHSMGQPAPYQNTTAAYYHPRSHRDSPRYRLLLAHFDHFEQVYDERLAGTMDFIVRSCLNMATRKRDSSVSAARTATMSSCSPFPAGVCYKNKVARDVMPLYMFSLRPTNGQQACLFQHQDHGPFAVPAKIEVVGRGIRNMKAALRPTPPAGDLNLNPLQILKS</sequence>
<name>A0A3B0VNP9_9ZZZZ</name>
<organism evidence="1">
    <name type="scientific">hydrothermal vent metagenome</name>
    <dbReference type="NCBI Taxonomy" id="652676"/>
    <lineage>
        <taxon>unclassified sequences</taxon>
        <taxon>metagenomes</taxon>
        <taxon>ecological metagenomes</taxon>
    </lineage>
</organism>
<proteinExistence type="predicted"/>
<dbReference type="EMBL" id="UOEY01000139">
    <property type="protein sequence ID" value="VAW41913.1"/>
    <property type="molecule type" value="Genomic_DNA"/>
</dbReference>
<reference evidence="1" key="1">
    <citation type="submission" date="2018-06" db="EMBL/GenBank/DDBJ databases">
        <authorList>
            <person name="Zhirakovskaya E."/>
        </authorList>
    </citation>
    <scope>NUCLEOTIDE SEQUENCE</scope>
</reference>